<dbReference type="InterPro" id="IPR020846">
    <property type="entry name" value="MFS_dom"/>
</dbReference>
<dbReference type="CDD" id="cd06174">
    <property type="entry name" value="MFS"/>
    <property type="match status" value="1"/>
</dbReference>
<comment type="subcellular location">
    <subcellularLocation>
        <location evidence="1">Cell membrane</location>
        <topology evidence="1">Multi-pass membrane protein</topology>
    </subcellularLocation>
</comment>
<evidence type="ECO:0000256" key="2">
    <source>
        <dbReference type="ARBA" id="ARBA00022475"/>
    </source>
</evidence>
<accession>A0ABW3CV10</accession>
<dbReference type="Gene3D" id="1.20.1250.20">
    <property type="entry name" value="MFS general substrate transporter like domains"/>
    <property type="match status" value="2"/>
</dbReference>
<feature type="domain" description="Major facilitator superfamily (MFS) profile" evidence="7">
    <location>
        <begin position="14"/>
        <end position="420"/>
    </location>
</feature>
<keyword evidence="9" id="KW-1185">Reference proteome</keyword>
<evidence type="ECO:0000259" key="7">
    <source>
        <dbReference type="PROSITE" id="PS50850"/>
    </source>
</evidence>
<feature type="transmembrane region" description="Helical" evidence="6">
    <location>
        <begin position="54"/>
        <end position="72"/>
    </location>
</feature>
<dbReference type="PROSITE" id="PS50850">
    <property type="entry name" value="MFS"/>
    <property type="match status" value="1"/>
</dbReference>
<dbReference type="RefSeq" id="WP_386402345.1">
    <property type="nucleotide sequence ID" value="NZ_JBHTJH010000001.1"/>
</dbReference>
<feature type="transmembrane region" description="Helical" evidence="6">
    <location>
        <begin position="357"/>
        <end position="385"/>
    </location>
</feature>
<dbReference type="EMBL" id="JBHTJH010000001">
    <property type="protein sequence ID" value="MFD0860672.1"/>
    <property type="molecule type" value="Genomic_DNA"/>
</dbReference>
<dbReference type="InterPro" id="IPR050189">
    <property type="entry name" value="MFS_Efflux_Transporters"/>
</dbReference>
<gene>
    <name evidence="8" type="ORF">ACFQ1M_00515</name>
</gene>
<keyword evidence="3 6" id="KW-0812">Transmembrane</keyword>
<evidence type="ECO:0000256" key="1">
    <source>
        <dbReference type="ARBA" id="ARBA00004651"/>
    </source>
</evidence>
<keyword evidence="2" id="KW-1003">Cell membrane</keyword>
<dbReference type="SUPFAM" id="SSF103473">
    <property type="entry name" value="MFS general substrate transporter"/>
    <property type="match status" value="1"/>
</dbReference>
<feature type="transmembrane region" description="Helical" evidence="6">
    <location>
        <begin position="181"/>
        <end position="204"/>
    </location>
</feature>
<protein>
    <submittedName>
        <fullName evidence="8">MFS transporter</fullName>
    </submittedName>
</protein>
<evidence type="ECO:0000256" key="5">
    <source>
        <dbReference type="ARBA" id="ARBA00023136"/>
    </source>
</evidence>
<feature type="transmembrane region" description="Helical" evidence="6">
    <location>
        <begin position="148"/>
        <end position="166"/>
    </location>
</feature>
<dbReference type="InterPro" id="IPR036259">
    <property type="entry name" value="MFS_trans_sf"/>
</dbReference>
<evidence type="ECO:0000256" key="4">
    <source>
        <dbReference type="ARBA" id="ARBA00022989"/>
    </source>
</evidence>
<evidence type="ECO:0000313" key="9">
    <source>
        <dbReference type="Proteomes" id="UP001596978"/>
    </source>
</evidence>
<dbReference type="PANTHER" id="PTHR43124">
    <property type="entry name" value="PURINE EFFLUX PUMP PBUE"/>
    <property type="match status" value="1"/>
</dbReference>
<feature type="transmembrane region" description="Helical" evidence="6">
    <location>
        <begin position="108"/>
        <end position="127"/>
    </location>
</feature>
<feature type="transmembrane region" description="Helical" evidence="6">
    <location>
        <begin position="397"/>
        <end position="419"/>
    </location>
</feature>
<sequence length="427" mass="46852">MSETPRVKQSFYIILLLILAGEAVFILPFVLARVFRPTFLDVFSFNNVELGYCFSIYGVVALMSYLFGGVLADRFQPKNLMATALLLTAAGGLVMASFPSYLTMKILYGYWGFTTIFLFWAAMIKATRTWGGVAQQGKAFGFLDGGRGLVAACFGLLGVLVFSFFINVDLEQATLVLRKQAFRYVVLTTTVIVALVGVLVFFFLKTDTDEEMPDVPKSEHSLERIKLVMKIPSVLLLTIIILCGYVGYKVTDVFSLYAKEVMLYDEVDSAKVGTFLLYIRPVVGVLIGFLADRTKASVWLIIGFTTMLLGGIFFASGILAPSMNMLFLLSIFTAATGIYAIRVLYFAAMHEGKIPLALTGTAVGLMSLIGYTPDIFMGPAIGYLLDNSPGEVGHQHVFVLLSVFSVIGLLASIIFYRLALKKKLQSG</sequence>
<dbReference type="Pfam" id="PF07690">
    <property type="entry name" value="MFS_1"/>
    <property type="match status" value="1"/>
</dbReference>
<evidence type="ECO:0000256" key="3">
    <source>
        <dbReference type="ARBA" id="ARBA00022692"/>
    </source>
</evidence>
<reference evidence="9" key="1">
    <citation type="journal article" date="2019" name="Int. J. Syst. Evol. Microbiol.">
        <title>The Global Catalogue of Microorganisms (GCM) 10K type strain sequencing project: providing services to taxonomists for standard genome sequencing and annotation.</title>
        <authorList>
            <consortium name="The Broad Institute Genomics Platform"/>
            <consortium name="The Broad Institute Genome Sequencing Center for Infectious Disease"/>
            <person name="Wu L."/>
            <person name="Ma J."/>
        </authorList>
    </citation>
    <scope>NUCLEOTIDE SEQUENCE [LARGE SCALE GENOMIC DNA]</scope>
    <source>
        <strain evidence="9">CCUG 62952</strain>
    </source>
</reference>
<dbReference type="PANTHER" id="PTHR43124:SF3">
    <property type="entry name" value="CHLORAMPHENICOL EFFLUX PUMP RV0191"/>
    <property type="match status" value="1"/>
</dbReference>
<feature type="transmembrane region" description="Helical" evidence="6">
    <location>
        <begin position="298"/>
        <end position="319"/>
    </location>
</feature>
<keyword evidence="4 6" id="KW-1133">Transmembrane helix</keyword>
<feature type="transmembrane region" description="Helical" evidence="6">
    <location>
        <begin position="272"/>
        <end position="291"/>
    </location>
</feature>
<feature type="transmembrane region" description="Helical" evidence="6">
    <location>
        <begin position="84"/>
        <end position="102"/>
    </location>
</feature>
<comment type="caution">
    <text evidence="8">The sequence shown here is derived from an EMBL/GenBank/DDBJ whole genome shotgun (WGS) entry which is preliminary data.</text>
</comment>
<name>A0ABW3CV10_9FLAO</name>
<keyword evidence="5 6" id="KW-0472">Membrane</keyword>
<feature type="transmembrane region" description="Helical" evidence="6">
    <location>
        <begin position="227"/>
        <end position="248"/>
    </location>
</feature>
<evidence type="ECO:0000313" key="8">
    <source>
        <dbReference type="EMBL" id="MFD0860672.1"/>
    </source>
</evidence>
<feature type="transmembrane region" description="Helical" evidence="6">
    <location>
        <begin position="325"/>
        <end position="345"/>
    </location>
</feature>
<feature type="transmembrane region" description="Helical" evidence="6">
    <location>
        <begin position="12"/>
        <end position="34"/>
    </location>
</feature>
<evidence type="ECO:0000256" key="6">
    <source>
        <dbReference type="SAM" id="Phobius"/>
    </source>
</evidence>
<dbReference type="Proteomes" id="UP001596978">
    <property type="component" value="Unassembled WGS sequence"/>
</dbReference>
<organism evidence="8 9">
    <name type="scientific">Sungkyunkwania multivorans</name>
    <dbReference type="NCBI Taxonomy" id="1173618"/>
    <lineage>
        <taxon>Bacteria</taxon>
        <taxon>Pseudomonadati</taxon>
        <taxon>Bacteroidota</taxon>
        <taxon>Flavobacteriia</taxon>
        <taxon>Flavobacteriales</taxon>
        <taxon>Flavobacteriaceae</taxon>
        <taxon>Sungkyunkwania</taxon>
    </lineage>
</organism>
<dbReference type="InterPro" id="IPR011701">
    <property type="entry name" value="MFS"/>
</dbReference>
<proteinExistence type="predicted"/>